<feature type="transmembrane region" description="Helical" evidence="1">
    <location>
        <begin position="21"/>
        <end position="37"/>
    </location>
</feature>
<feature type="transmembrane region" description="Helical" evidence="1">
    <location>
        <begin position="176"/>
        <end position="202"/>
    </location>
</feature>
<evidence type="ECO:0000256" key="1">
    <source>
        <dbReference type="SAM" id="Phobius"/>
    </source>
</evidence>
<sequence>MGSNSLALGNMSEGLIRQRRNLISVSGVLIFLKFAGVEISKLSFLGLDFDELKNPSAFYLLIWVAYFYFALRYYQYFWQEGRSKLTSYYISGVGHLTIDKVWTNAKKNKINGEFRTYEPNTLEELEGNDWKYEATYRKADGTETVVGKVLEKKERVKCRVNTIINLTFHTSAVTDYLLPFLFAIGALSYCFTGSTSSLHWAFKASFF</sequence>
<evidence type="ECO:0000313" key="2">
    <source>
        <dbReference type="EMBL" id="PYF84068.1"/>
    </source>
</evidence>
<name>A0A318V978_9GAMM</name>
<evidence type="ECO:0000313" key="3">
    <source>
        <dbReference type="Proteomes" id="UP000247551"/>
    </source>
</evidence>
<dbReference type="AlphaFoldDB" id="A0A318V978"/>
<feature type="transmembrane region" description="Helical" evidence="1">
    <location>
        <begin position="57"/>
        <end position="74"/>
    </location>
</feature>
<dbReference type="Proteomes" id="UP000247551">
    <property type="component" value="Unassembled WGS sequence"/>
</dbReference>
<dbReference type="EMBL" id="QKLW01000001">
    <property type="protein sequence ID" value="PYF84068.1"/>
    <property type="molecule type" value="Genomic_DNA"/>
</dbReference>
<protein>
    <submittedName>
        <fullName evidence="2">Uncharacterized protein</fullName>
    </submittedName>
</protein>
<keyword evidence="1" id="KW-1133">Transmembrane helix</keyword>
<keyword evidence="1" id="KW-0472">Membrane</keyword>
<keyword evidence="1" id="KW-0812">Transmembrane</keyword>
<gene>
    <name evidence="2" type="ORF">DFP75_10190</name>
</gene>
<accession>A0A318V978</accession>
<comment type="caution">
    <text evidence="2">The sequence shown here is derived from an EMBL/GenBank/DDBJ whole genome shotgun (WGS) entry which is preliminary data.</text>
</comment>
<keyword evidence="3" id="KW-1185">Reference proteome</keyword>
<proteinExistence type="predicted"/>
<reference evidence="2 3" key="1">
    <citation type="submission" date="2018-06" db="EMBL/GenBank/DDBJ databases">
        <title>Genomic Encyclopedia of Type Strains, Phase III (KMG-III): the genomes of soil and plant-associated and newly described type strains.</title>
        <authorList>
            <person name="Whitman W."/>
        </authorList>
    </citation>
    <scope>NUCLEOTIDE SEQUENCE [LARGE SCALE GENOMIC DNA]</scope>
    <source>
        <strain evidence="2 3">CECT 7730</strain>
    </source>
</reference>
<organism evidence="2 3">
    <name type="scientific">Marinomonas alcarazii</name>
    <dbReference type="NCBI Taxonomy" id="491949"/>
    <lineage>
        <taxon>Bacteria</taxon>
        <taxon>Pseudomonadati</taxon>
        <taxon>Pseudomonadota</taxon>
        <taxon>Gammaproteobacteria</taxon>
        <taxon>Oceanospirillales</taxon>
        <taxon>Oceanospirillaceae</taxon>
        <taxon>Marinomonas</taxon>
    </lineage>
</organism>